<organism evidence="1 2">
    <name type="scientific">Actinopolymorpha rutila</name>
    <dbReference type="NCBI Taxonomy" id="446787"/>
    <lineage>
        <taxon>Bacteria</taxon>
        <taxon>Bacillati</taxon>
        <taxon>Actinomycetota</taxon>
        <taxon>Actinomycetes</taxon>
        <taxon>Propionibacteriales</taxon>
        <taxon>Actinopolymorphaceae</taxon>
        <taxon>Actinopolymorpha</taxon>
    </lineage>
</organism>
<proteinExistence type="predicted"/>
<evidence type="ECO:0008006" key="3">
    <source>
        <dbReference type="Google" id="ProtNLM"/>
    </source>
</evidence>
<sequence length="138" mass="16138">MPTDRRPFPLLDLVPPVLREVILDFHWERERLWQLELESVQVSIAEVEWHLRLPLWAYDRRPFAVSPLEVAADPWRFHEQYARTTAADPRWPLHFLDRPGGLTVLDGTHRLLTASLAGHDHVTVKKVPMDLLDEIAVR</sequence>
<comment type="caution">
    <text evidence="1">The sequence shown here is derived from an EMBL/GenBank/DDBJ whole genome shotgun (WGS) entry which is preliminary data.</text>
</comment>
<evidence type="ECO:0000313" key="1">
    <source>
        <dbReference type="EMBL" id="NYH92184.1"/>
    </source>
</evidence>
<keyword evidence="2" id="KW-1185">Reference proteome</keyword>
<name>A0A852ZGY5_9ACTN</name>
<accession>A0A852ZGY5</accession>
<dbReference type="RefSeq" id="WP_179789640.1">
    <property type="nucleotide sequence ID" value="NZ_BAAARR010000005.1"/>
</dbReference>
<reference evidence="1 2" key="1">
    <citation type="submission" date="2020-07" db="EMBL/GenBank/DDBJ databases">
        <title>Sequencing the genomes of 1000 actinobacteria strains.</title>
        <authorList>
            <person name="Klenk H.-P."/>
        </authorList>
    </citation>
    <scope>NUCLEOTIDE SEQUENCE [LARGE SCALE GENOMIC DNA]</scope>
    <source>
        <strain evidence="1 2">DSM 18448</strain>
    </source>
</reference>
<gene>
    <name evidence="1" type="ORF">F4554_004822</name>
</gene>
<protein>
    <recommendedName>
        <fullName evidence="3">ParB-like nuclease domain-containing protein</fullName>
    </recommendedName>
</protein>
<dbReference type="EMBL" id="JACBZH010000001">
    <property type="protein sequence ID" value="NYH92184.1"/>
    <property type="molecule type" value="Genomic_DNA"/>
</dbReference>
<dbReference type="AlphaFoldDB" id="A0A852ZGY5"/>
<dbReference type="Proteomes" id="UP000579605">
    <property type="component" value="Unassembled WGS sequence"/>
</dbReference>
<evidence type="ECO:0000313" key="2">
    <source>
        <dbReference type="Proteomes" id="UP000579605"/>
    </source>
</evidence>